<evidence type="ECO:0000313" key="3">
    <source>
        <dbReference type="Proteomes" id="UP001079657"/>
    </source>
</evidence>
<gene>
    <name evidence="2" type="ORF">OXH55_09800</name>
</gene>
<evidence type="ECO:0000259" key="1">
    <source>
        <dbReference type="Pfam" id="PF03190"/>
    </source>
</evidence>
<dbReference type="PIRSF" id="PIRSF006402">
    <property type="entry name" value="UCP006402_thioredoxin"/>
    <property type="match status" value="1"/>
</dbReference>
<reference evidence="2" key="1">
    <citation type="submission" date="2022-12" db="EMBL/GenBank/DDBJ databases">
        <authorList>
            <person name="Wang J."/>
        </authorList>
    </citation>
    <scope>NUCLEOTIDE SEQUENCE</scope>
    <source>
        <strain evidence="2">HY-42-06</strain>
    </source>
</reference>
<proteinExistence type="predicted"/>
<dbReference type="SUPFAM" id="SSF48208">
    <property type="entry name" value="Six-hairpin glycosidases"/>
    <property type="match status" value="1"/>
</dbReference>
<dbReference type="Gene3D" id="1.50.10.10">
    <property type="match status" value="1"/>
</dbReference>
<sequence>MSTVMAQKTNRLINEKSPYLLQHAHNPVDWYPWCEEAFEKAKEENKPIFLSIGYSTCHWCHVMEKESFEDEEVAKILNENFISIKVDREERPDVDSVYMNACQIMNGTGGWPLTIIMTPDKKPFFAGTYYPKESRNGMHGITEILNYVIKVWRNNEDEILNNSEEIFKYIKQMNTSSPEPIESKSIERAFEELRNNYEINYGGFSRRPKFPSPQNLYFLLRYYKQTGSERALNMVTKTLDSMYKGGIFDHVGYGFSRYSTDEKWLVPHFEKMLYDNALLAIAYTEAYVVTGKKLYKEVTEKIFSYVLRDMQDEYGAFYCAEDADSEGVEGKFYLWTYDEIREVLGDDDSELFCKYYGISKKGNFEGKNIPNLIDCNLEKLYEDNRITDRLEDITKKLFEARERREHPHKDDKILTSWNGLMIAALSYCGRVLENDMYIENAKKTVSFIYKKLINDEGRLLARYRKGEAMYLGYIDDYAFLLWGLVELYEATFEGDYLNKAIDLTKDMEKYFWDDKKGAFFLYGSDAEELIWRPKEIYDGAIPSGNSVAALNMLRLARMTKNMDVEKMVSRMFTSLGGKVQNMPSAYAYFMMVVMYGCAGGKEIVIAGDMKDSETKKIIGELNKEYLPFSTVLLNNNQENLKEIMPNLENNKKVDNKTTVYICENFVCREPLTDIDRTLDIIKGKEMYIPSYYPDLS</sequence>
<dbReference type="PANTHER" id="PTHR42899:SF1">
    <property type="entry name" value="SPERMATOGENESIS-ASSOCIATED PROTEIN 20"/>
    <property type="match status" value="1"/>
</dbReference>
<dbReference type="InterPro" id="IPR004879">
    <property type="entry name" value="Ssp411-like_TRX"/>
</dbReference>
<dbReference type="InterPro" id="IPR024705">
    <property type="entry name" value="Ssp411"/>
</dbReference>
<dbReference type="Pfam" id="PF03190">
    <property type="entry name" value="Thioredox_DsbH"/>
    <property type="match status" value="1"/>
</dbReference>
<comment type="caution">
    <text evidence="2">The sequence shown here is derived from an EMBL/GenBank/DDBJ whole genome shotgun (WGS) entry which is preliminary data.</text>
</comment>
<dbReference type="InterPro" id="IPR036249">
    <property type="entry name" value="Thioredoxin-like_sf"/>
</dbReference>
<organism evidence="2 3">
    <name type="scientific">Clostridium ganghwense</name>
    <dbReference type="NCBI Taxonomy" id="312089"/>
    <lineage>
        <taxon>Bacteria</taxon>
        <taxon>Bacillati</taxon>
        <taxon>Bacillota</taxon>
        <taxon>Clostridia</taxon>
        <taxon>Eubacteriales</taxon>
        <taxon>Clostridiaceae</taxon>
        <taxon>Clostridium</taxon>
    </lineage>
</organism>
<protein>
    <submittedName>
        <fullName evidence="2">Thioredoxin domain-containing protein</fullName>
    </submittedName>
</protein>
<dbReference type="Proteomes" id="UP001079657">
    <property type="component" value="Unassembled WGS sequence"/>
</dbReference>
<evidence type="ECO:0000313" key="2">
    <source>
        <dbReference type="EMBL" id="MCY6370923.1"/>
    </source>
</evidence>
<dbReference type="Gene3D" id="3.40.30.10">
    <property type="entry name" value="Glutaredoxin"/>
    <property type="match status" value="1"/>
</dbReference>
<feature type="domain" description="Spermatogenesis-associated protein 20-like TRX" evidence="1">
    <location>
        <begin position="9"/>
        <end position="170"/>
    </location>
</feature>
<dbReference type="EMBL" id="JAPQES010000003">
    <property type="protein sequence ID" value="MCY6370923.1"/>
    <property type="molecule type" value="Genomic_DNA"/>
</dbReference>
<name>A0ABT4CPP3_9CLOT</name>
<dbReference type="PANTHER" id="PTHR42899">
    <property type="entry name" value="SPERMATOGENESIS-ASSOCIATED PROTEIN 20"/>
    <property type="match status" value="1"/>
</dbReference>
<dbReference type="InterPro" id="IPR008928">
    <property type="entry name" value="6-hairpin_glycosidase_sf"/>
</dbReference>
<dbReference type="RefSeq" id="WP_268049765.1">
    <property type="nucleotide sequence ID" value="NZ_JAPQES010000003.1"/>
</dbReference>
<keyword evidence="3" id="KW-1185">Reference proteome</keyword>
<accession>A0ABT4CPP3</accession>
<dbReference type="SUPFAM" id="SSF52833">
    <property type="entry name" value="Thioredoxin-like"/>
    <property type="match status" value="1"/>
</dbReference>
<dbReference type="InterPro" id="IPR012341">
    <property type="entry name" value="6hp_glycosidase-like_sf"/>
</dbReference>
<dbReference type="CDD" id="cd02955">
    <property type="entry name" value="SSP411"/>
    <property type="match status" value="1"/>
</dbReference>